<comment type="caution">
    <text evidence="2">The sequence shown here is derived from an EMBL/GenBank/DDBJ whole genome shotgun (WGS) entry which is preliminary data.</text>
</comment>
<dbReference type="GO" id="GO:0003676">
    <property type="term" value="F:nucleic acid binding"/>
    <property type="evidence" value="ECO:0007669"/>
    <property type="project" value="InterPro"/>
</dbReference>
<organism evidence="2 3">
    <name type="scientific">Liquidambar formosana</name>
    <name type="common">Formosan gum</name>
    <dbReference type="NCBI Taxonomy" id="63359"/>
    <lineage>
        <taxon>Eukaryota</taxon>
        <taxon>Viridiplantae</taxon>
        <taxon>Streptophyta</taxon>
        <taxon>Embryophyta</taxon>
        <taxon>Tracheophyta</taxon>
        <taxon>Spermatophyta</taxon>
        <taxon>Magnoliopsida</taxon>
        <taxon>eudicotyledons</taxon>
        <taxon>Gunneridae</taxon>
        <taxon>Pentapetalae</taxon>
        <taxon>Saxifragales</taxon>
        <taxon>Altingiaceae</taxon>
        <taxon>Liquidambar</taxon>
    </lineage>
</organism>
<dbReference type="CDD" id="cd06222">
    <property type="entry name" value="RNase_H_like"/>
    <property type="match status" value="1"/>
</dbReference>
<dbReference type="PANTHER" id="PTHR47723:SF13">
    <property type="entry name" value="PUTATIVE-RELATED"/>
    <property type="match status" value="1"/>
</dbReference>
<dbReference type="GO" id="GO:0004523">
    <property type="term" value="F:RNA-DNA hybrid ribonuclease activity"/>
    <property type="evidence" value="ECO:0007669"/>
    <property type="project" value="InterPro"/>
</dbReference>
<evidence type="ECO:0000313" key="2">
    <source>
        <dbReference type="EMBL" id="KAK9278780.1"/>
    </source>
</evidence>
<dbReference type="InterPro" id="IPR053151">
    <property type="entry name" value="RNase_H-like"/>
</dbReference>
<dbReference type="InterPro" id="IPR012337">
    <property type="entry name" value="RNaseH-like_sf"/>
</dbReference>
<dbReference type="Gene3D" id="3.30.420.10">
    <property type="entry name" value="Ribonuclease H-like superfamily/Ribonuclease H"/>
    <property type="match status" value="1"/>
</dbReference>
<protein>
    <recommendedName>
        <fullName evidence="1">RNase H type-1 domain-containing protein</fullName>
    </recommendedName>
</protein>
<dbReference type="AlphaFoldDB" id="A0AAP0RKS6"/>
<dbReference type="EMBL" id="JBBPBK010000009">
    <property type="protein sequence ID" value="KAK9278780.1"/>
    <property type="molecule type" value="Genomic_DNA"/>
</dbReference>
<evidence type="ECO:0000313" key="3">
    <source>
        <dbReference type="Proteomes" id="UP001415857"/>
    </source>
</evidence>
<keyword evidence="3" id="KW-1185">Reference proteome</keyword>
<dbReference type="Proteomes" id="UP001415857">
    <property type="component" value="Unassembled WGS sequence"/>
</dbReference>
<evidence type="ECO:0000259" key="1">
    <source>
        <dbReference type="Pfam" id="PF13456"/>
    </source>
</evidence>
<proteinExistence type="predicted"/>
<dbReference type="InterPro" id="IPR044730">
    <property type="entry name" value="RNase_H-like_dom_plant"/>
</dbReference>
<reference evidence="2 3" key="1">
    <citation type="journal article" date="2024" name="Plant J.">
        <title>Genome sequences and population genomics reveal climatic adaptation and genomic divergence between two closely related sweetgum species.</title>
        <authorList>
            <person name="Xu W.Q."/>
            <person name="Ren C.Q."/>
            <person name="Zhang X.Y."/>
            <person name="Comes H.P."/>
            <person name="Liu X.H."/>
            <person name="Li Y.G."/>
            <person name="Kettle C.J."/>
            <person name="Jalonen R."/>
            <person name="Gaisberger H."/>
            <person name="Ma Y.Z."/>
            <person name="Qiu Y.X."/>
        </authorList>
    </citation>
    <scope>NUCLEOTIDE SEQUENCE [LARGE SCALE GENOMIC DNA]</scope>
    <source>
        <strain evidence="2">Hangzhou</strain>
    </source>
</reference>
<name>A0AAP0RKS6_LIQFO</name>
<dbReference type="PANTHER" id="PTHR47723">
    <property type="entry name" value="OS05G0353850 PROTEIN"/>
    <property type="match status" value="1"/>
</dbReference>
<dbReference type="Pfam" id="PF13456">
    <property type="entry name" value="RVT_3"/>
    <property type="match status" value="1"/>
</dbReference>
<gene>
    <name evidence="2" type="ORF">L1049_028358</name>
</gene>
<feature type="domain" description="RNase H type-1" evidence="1">
    <location>
        <begin position="302"/>
        <end position="408"/>
    </location>
</feature>
<accession>A0AAP0RKS6</accession>
<sequence>MNLSKSKMFISPNFSCHLAKEISHICNIPLTADLGKYLGVPLIHSRVSKETYFYVLDKVQNHLFGWKADHLSMAGRTLLVQSVTSAIPGYVMQSSKLPEGLLNQLDRVNCKFIWGSTESNKKIHLVVWDKICLPKDQGGLGIHNLSAVNKSYMARMEWKFLSERHSLWVSIFKSKYLKHTPFLDYNTSVRSSHSWRSILQGREIVKEDLITFFLLLFLIKLDLFILSKRRVLQIIFAGSFLRMKNRRLFEAGFSPPPNLVEVIMSRAKEWVSSSRLAKERLVKSVRYIAWSFPPLGWVKLNTYGSSRGNPGESAGEGLLRDDAGNWMVGFCVNIGVCSVTGAKLWALFHGLKIAWDEGVHKVIVAIDSAIVVNFMRYETERIIHRDWECIVEHNFREGNQFADCLANSSHRLPHGVSIFRDPPSEVLVCIRNDMMGVTTPRSV</sequence>
<dbReference type="InterPro" id="IPR036397">
    <property type="entry name" value="RNaseH_sf"/>
</dbReference>
<dbReference type="InterPro" id="IPR002156">
    <property type="entry name" value="RNaseH_domain"/>
</dbReference>
<dbReference type="SUPFAM" id="SSF53098">
    <property type="entry name" value="Ribonuclease H-like"/>
    <property type="match status" value="1"/>
</dbReference>